<dbReference type="SUPFAM" id="SSF55681">
    <property type="entry name" value="Class II aaRS and biotin synthetases"/>
    <property type="match status" value="1"/>
</dbReference>
<dbReference type="InterPro" id="IPR023717">
    <property type="entry name" value="Pro-tRNA-Synthase_IIa_type1"/>
</dbReference>
<dbReference type="FunFam" id="3.30.930.10:FF:000015">
    <property type="entry name" value="Proline--tRNA ligase"/>
    <property type="match status" value="1"/>
</dbReference>
<dbReference type="CDD" id="cd04334">
    <property type="entry name" value="ProRS-INS"/>
    <property type="match status" value="1"/>
</dbReference>
<dbReference type="PRINTS" id="PR01046">
    <property type="entry name" value="TRNASYNTHPRO"/>
</dbReference>
<evidence type="ECO:0000259" key="11">
    <source>
        <dbReference type="PROSITE" id="PS50862"/>
    </source>
</evidence>
<comment type="similarity">
    <text evidence="10">Belongs to the class-II aminoacyl-tRNA synthetase family. ProS type 1 subfamily.</text>
</comment>
<dbReference type="InterPro" id="IPR036621">
    <property type="entry name" value="Anticodon-bd_dom_sf"/>
</dbReference>
<keyword evidence="6 10" id="KW-0067">ATP-binding</keyword>
<dbReference type="NCBIfam" id="NF006625">
    <property type="entry name" value="PRK09194.1"/>
    <property type="match status" value="1"/>
</dbReference>
<dbReference type="InterPro" id="IPR050062">
    <property type="entry name" value="Pro-tRNA_synthetase"/>
</dbReference>
<dbReference type="EC" id="6.1.1.15" evidence="10"/>
<protein>
    <recommendedName>
        <fullName evidence="10">Proline--tRNA ligase</fullName>
        <ecNumber evidence="10">6.1.1.15</ecNumber>
    </recommendedName>
    <alternativeName>
        <fullName evidence="10">Prolyl-tRNA synthetase</fullName>
        <shortName evidence="10">ProRS</shortName>
    </alternativeName>
</protein>
<evidence type="ECO:0000256" key="6">
    <source>
        <dbReference type="ARBA" id="ARBA00022840"/>
    </source>
</evidence>
<dbReference type="HAMAP" id="MF_01569">
    <property type="entry name" value="Pro_tRNA_synth_type1"/>
    <property type="match status" value="1"/>
</dbReference>
<comment type="function">
    <text evidence="10">Catalyzes the attachment of proline to tRNA(Pro) in a two-step reaction: proline is first activated by ATP to form Pro-AMP and then transferred to the acceptor end of tRNA(Pro). As ProRS can inadvertently accommodate and process non-cognate amino acids such as alanine and cysteine, to avoid such errors it has two additional distinct editing activities against alanine. One activity is designated as 'pretransfer' editing and involves the tRNA(Pro)-independent hydrolysis of activated Ala-AMP. The other activity is designated 'posttransfer' editing and involves deacylation of mischarged Ala-tRNA(Pro). The misacylated Cys-tRNA(Pro) is not edited by ProRS.</text>
</comment>
<keyword evidence="8 10" id="KW-0030">Aminoacyl-tRNA synthetase</keyword>
<evidence type="ECO:0000313" key="13">
    <source>
        <dbReference type="Proteomes" id="UP000234914"/>
    </source>
</evidence>
<comment type="subunit">
    <text evidence="2 10">Homodimer.</text>
</comment>
<dbReference type="Gene3D" id="3.90.960.10">
    <property type="entry name" value="YbaK/aminoacyl-tRNA synthetase-associated domain"/>
    <property type="match status" value="1"/>
</dbReference>
<dbReference type="InterPro" id="IPR002314">
    <property type="entry name" value="aa-tRNA-synt_IIb"/>
</dbReference>
<dbReference type="Proteomes" id="UP000234914">
    <property type="component" value="Unassembled WGS sequence"/>
</dbReference>
<reference evidence="12 13" key="1">
    <citation type="submission" date="2017-12" db="EMBL/GenBank/DDBJ databases">
        <title>Phylogenetic diversity of female urinary microbiome.</title>
        <authorList>
            <person name="Thomas-White K."/>
            <person name="Wolfe A.J."/>
        </authorList>
    </citation>
    <scope>NUCLEOTIDE SEQUENCE [LARGE SCALE GENOMIC DNA]</scope>
    <source>
        <strain evidence="12 13">UMB0416</strain>
    </source>
</reference>
<keyword evidence="3 10" id="KW-0963">Cytoplasm</keyword>
<keyword evidence="4 10" id="KW-0436">Ligase</keyword>
<dbReference type="Gene3D" id="3.30.930.10">
    <property type="entry name" value="Bira Bifunctional Protein, Domain 2"/>
    <property type="match status" value="2"/>
</dbReference>
<evidence type="ECO:0000256" key="10">
    <source>
        <dbReference type="HAMAP-Rule" id="MF_01569"/>
    </source>
</evidence>
<dbReference type="InterPro" id="IPR044140">
    <property type="entry name" value="ProRS_anticodon_short"/>
</dbReference>
<dbReference type="EMBL" id="PKJS01000004">
    <property type="protein sequence ID" value="PKZ69310.1"/>
    <property type="molecule type" value="Genomic_DNA"/>
</dbReference>
<dbReference type="AlphaFoldDB" id="A0A2I1RJK5"/>
<name>A0A2I1RJK5_FAUOS</name>
<dbReference type="Pfam" id="PF04073">
    <property type="entry name" value="tRNA_edit"/>
    <property type="match status" value="1"/>
</dbReference>
<dbReference type="SUPFAM" id="SSF55826">
    <property type="entry name" value="YbaK/ProRS associated domain"/>
    <property type="match status" value="1"/>
</dbReference>
<dbReference type="GO" id="GO:0004827">
    <property type="term" value="F:proline-tRNA ligase activity"/>
    <property type="evidence" value="ECO:0007669"/>
    <property type="project" value="UniProtKB-UniRule"/>
</dbReference>
<evidence type="ECO:0000256" key="8">
    <source>
        <dbReference type="ARBA" id="ARBA00023146"/>
    </source>
</evidence>
<keyword evidence="5 10" id="KW-0547">Nucleotide-binding</keyword>
<dbReference type="InterPro" id="IPR006195">
    <property type="entry name" value="aa-tRNA-synth_II"/>
</dbReference>
<evidence type="ECO:0000256" key="3">
    <source>
        <dbReference type="ARBA" id="ARBA00022490"/>
    </source>
</evidence>
<comment type="catalytic activity">
    <reaction evidence="9 10">
        <text>tRNA(Pro) + L-proline + ATP = L-prolyl-tRNA(Pro) + AMP + diphosphate</text>
        <dbReference type="Rhea" id="RHEA:14305"/>
        <dbReference type="Rhea" id="RHEA-COMP:9700"/>
        <dbReference type="Rhea" id="RHEA-COMP:9702"/>
        <dbReference type="ChEBI" id="CHEBI:30616"/>
        <dbReference type="ChEBI" id="CHEBI:33019"/>
        <dbReference type="ChEBI" id="CHEBI:60039"/>
        <dbReference type="ChEBI" id="CHEBI:78442"/>
        <dbReference type="ChEBI" id="CHEBI:78532"/>
        <dbReference type="ChEBI" id="CHEBI:456215"/>
        <dbReference type="EC" id="6.1.1.15"/>
    </reaction>
</comment>
<comment type="caution">
    <text evidence="12">The sequence shown here is derived from an EMBL/GenBank/DDBJ whole genome shotgun (WGS) entry which is preliminary data.</text>
</comment>
<dbReference type="CDD" id="cd00861">
    <property type="entry name" value="ProRS_anticodon_short"/>
    <property type="match status" value="1"/>
</dbReference>
<accession>A0A2I1RJK5</accession>
<evidence type="ECO:0000256" key="5">
    <source>
        <dbReference type="ARBA" id="ARBA00022741"/>
    </source>
</evidence>
<evidence type="ECO:0000313" key="12">
    <source>
        <dbReference type="EMBL" id="PKZ69310.1"/>
    </source>
</evidence>
<gene>
    <name evidence="10" type="primary">proS</name>
    <name evidence="12" type="ORF">CYJ96_04055</name>
</gene>
<dbReference type="GO" id="GO:0005524">
    <property type="term" value="F:ATP binding"/>
    <property type="evidence" value="ECO:0007669"/>
    <property type="project" value="UniProtKB-UniRule"/>
</dbReference>
<organism evidence="12 13">
    <name type="scientific">Faucicola osloensis</name>
    <name type="common">Moraxella osloensis</name>
    <dbReference type="NCBI Taxonomy" id="34062"/>
    <lineage>
        <taxon>Bacteria</taxon>
        <taxon>Pseudomonadati</taxon>
        <taxon>Pseudomonadota</taxon>
        <taxon>Gammaproteobacteria</taxon>
        <taxon>Moraxellales</taxon>
        <taxon>Moraxellaceae</taxon>
        <taxon>Faucicola</taxon>
    </lineage>
</organism>
<feature type="domain" description="Aminoacyl-transfer RNA synthetases class-II family profile" evidence="11">
    <location>
        <begin position="38"/>
        <end position="478"/>
    </location>
</feature>
<dbReference type="Pfam" id="PF03129">
    <property type="entry name" value="HGTP_anticodon"/>
    <property type="match status" value="1"/>
</dbReference>
<comment type="domain">
    <text evidence="10">Consists of three domains: the N-terminal catalytic domain, the editing domain and the C-terminal anticodon-binding domain.</text>
</comment>
<dbReference type="InterPro" id="IPR045864">
    <property type="entry name" value="aa-tRNA-synth_II/BPL/LPL"/>
</dbReference>
<dbReference type="RefSeq" id="WP_101964025.1">
    <property type="nucleotide sequence ID" value="NZ_PKJS01000004.1"/>
</dbReference>
<evidence type="ECO:0000256" key="2">
    <source>
        <dbReference type="ARBA" id="ARBA00011738"/>
    </source>
</evidence>
<dbReference type="Gene3D" id="3.40.50.800">
    <property type="entry name" value="Anticodon-binding domain"/>
    <property type="match status" value="1"/>
</dbReference>
<dbReference type="GO" id="GO:0005829">
    <property type="term" value="C:cytosol"/>
    <property type="evidence" value="ECO:0007669"/>
    <property type="project" value="TreeGrafter"/>
</dbReference>
<dbReference type="SUPFAM" id="SSF52954">
    <property type="entry name" value="Class II aaRS ABD-related"/>
    <property type="match status" value="1"/>
</dbReference>
<keyword evidence="7 10" id="KW-0648">Protein biosynthesis</keyword>
<dbReference type="NCBIfam" id="TIGR00409">
    <property type="entry name" value="proS_fam_II"/>
    <property type="match status" value="1"/>
</dbReference>
<dbReference type="FunFam" id="3.30.930.10:FF:000043">
    <property type="entry name" value="Proline--tRNA ligase"/>
    <property type="match status" value="1"/>
</dbReference>
<evidence type="ECO:0000256" key="7">
    <source>
        <dbReference type="ARBA" id="ARBA00022917"/>
    </source>
</evidence>
<dbReference type="PROSITE" id="PS50862">
    <property type="entry name" value="AA_TRNA_LIGASE_II"/>
    <property type="match status" value="1"/>
</dbReference>
<dbReference type="InterPro" id="IPR033730">
    <property type="entry name" value="ProRS_core_prok"/>
</dbReference>
<comment type="subcellular location">
    <subcellularLocation>
        <location evidence="1 10">Cytoplasm</location>
    </subcellularLocation>
</comment>
<evidence type="ECO:0000256" key="1">
    <source>
        <dbReference type="ARBA" id="ARBA00004496"/>
    </source>
</evidence>
<dbReference type="InterPro" id="IPR007214">
    <property type="entry name" value="YbaK/aa-tRNA-synth-assoc-dom"/>
</dbReference>
<dbReference type="InterPro" id="IPR004500">
    <property type="entry name" value="Pro-tRNA-synth_IIa_bac-type"/>
</dbReference>
<proteinExistence type="inferred from homology"/>
<dbReference type="PANTHER" id="PTHR42753">
    <property type="entry name" value="MITOCHONDRIAL RIBOSOME PROTEIN L39/PROLYL-TRNA LIGASE FAMILY MEMBER"/>
    <property type="match status" value="1"/>
</dbReference>
<dbReference type="InterPro" id="IPR036754">
    <property type="entry name" value="YbaK/aa-tRNA-synt-asso_dom_sf"/>
</dbReference>
<dbReference type="InterPro" id="IPR004154">
    <property type="entry name" value="Anticodon-bd"/>
</dbReference>
<evidence type="ECO:0000256" key="4">
    <source>
        <dbReference type="ARBA" id="ARBA00022598"/>
    </source>
</evidence>
<sequence length="590" mass="65286">MRASQFTFATLKETPSDADIISSQLMLRAGMIRKSASGLYTWLPMGLKTLQKVKKIIREEMDAINCQELLMPVVQSAELWQESGRWEAYGPELLRFKDRHQRDFVLGPTHEEVITDIARNLLKSYKQLPVSYYQIQTKFRDEIRPRFGVMRSREFIMKDAYSFHIDQPSLQRTYDDMYRAYHNIFTRLGLDFRAVQADTGSIGGFASHEFQVLAGSGEDDIVFSDSSDYAANIELAEAVAVGERAAPTQDKADVSTPNMPTCEQVAEHLGLPLSQTVKTLIVEGEATEEGKATLVALVLRGDHTLNEIKAEKLAQVKAPLTMASEEAMQAAGLHKGYIGVFDLNMPVIVDRAAAVLSDFVSGANKPDFHTTGVNWERDASITEIADIRNVVAGDPSPDGEGTLQIRRGIEVGHIFQLGDKYTKAFNCAVMGEQGKPVITMMGCYGIGVTRIVAAAIEQNHDDNGIIWKTSSTGESLAPFTVAIVPMIKGKMKDALDPAKGDKAMQLAEALYTELKAQGVDVLLDDRDERAGVKFADLELVGIPHRIVISEKNISETGEVKYEYVNRQDGEKQLLTAEELTQLFKDNQLIG</sequence>
<evidence type="ECO:0000256" key="9">
    <source>
        <dbReference type="ARBA" id="ARBA00047671"/>
    </source>
</evidence>
<dbReference type="Pfam" id="PF00587">
    <property type="entry name" value="tRNA-synt_2b"/>
    <property type="match status" value="1"/>
</dbReference>
<dbReference type="CDD" id="cd00779">
    <property type="entry name" value="ProRS_core_prok"/>
    <property type="match status" value="1"/>
</dbReference>
<dbReference type="GO" id="GO:0002161">
    <property type="term" value="F:aminoacyl-tRNA deacylase activity"/>
    <property type="evidence" value="ECO:0007669"/>
    <property type="project" value="InterPro"/>
</dbReference>
<dbReference type="InterPro" id="IPR002316">
    <property type="entry name" value="Pro-tRNA-ligase_IIa"/>
</dbReference>
<dbReference type="GO" id="GO:0006433">
    <property type="term" value="P:prolyl-tRNA aminoacylation"/>
    <property type="evidence" value="ECO:0007669"/>
    <property type="project" value="UniProtKB-UniRule"/>
</dbReference>
<dbReference type="PANTHER" id="PTHR42753:SF2">
    <property type="entry name" value="PROLINE--TRNA LIGASE"/>
    <property type="match status" value="1"/>
</dbReference>